<dbReference type="PROSITE" id="PS50883">
    <property type="entry name" value="EAL"/>
    <property type="match status" value="1"/>
</dbReference>
<evidence type="ECO:0000259" key="4">
    <source>
        <dbReference type="PROSITE" id="PS50883"/>
    </source>
</evidence>
<dbReference type="SMART" id="SM00267">
    <property type="entry name" value="GGDEF"/>
    <property type="match status" value="1"/>
</dbReference>
<feature type="domain" description="PAC" evidence="3">
    <location>
        <begin position="555"/>
        <end position="606"/>
    </location>
</feature>
<feature type="domain" description="PAC" evidence="3">
    <location>
        <begin position="423"/>
        <end position="475"/>
    </location>
</feature>
<dbReference type="OrthoDB" id="23692at2"/>
<feature type="transmembrane region" description="Helical" evidence="1">
    <location>
        <begin position="12"/>
        <end position="31"/>
    </location>
</feature>
<dbReference type="InterPro" id="IPR013767">
    <property type="entry name" value="PAS_fold"/>
</dbReference>
<dbReference type="Proteomes" id="UP000239485">
    <property type="component" value="Unassembled WGS sequence"/>
</dbReference>
<gene>
    <name evidence="6" type="ORF">CLV92_108165</name>
</gene>
<feature type="transmembrane region" description="Helical" evidence="1">
    <location>
        <begin position="108"/>
        <end position="130"/>
    </location>
</feature>
<dbReference type="Gene3D" id="3.30.70.270">
    <property type="match status" value="1"/>
</dbReference>
<dbReference type="InterPro" id="IPR000700">
    <property type="entry name" value="PAS-assoc_C"/>
</dbReference>
<dbReference type="InterPro" id="IPR035919">
    <property type="entry name" value="EAL_sf"/>
</dbReference>
<dbReference type="Pfam" id="PF00989">
    <property type="entry name" value="PAS"/>
    <property type="match status" value="1"/>
</dbReference>
<dbReference type="CDD" id="cd01949">
    <property type="entry name" value="GGDEF"/>
    <property type="match status" value="1"/>
</dbReference>
<dbReference type="SMART" id="SM00052">
    <property type="entry name" value="EAL"/>
    <property type="match status" value="1"/>
</dbReference>
<dbReference type="PANTHER" id="PTHR44757:SF4">
    <property type="entry name" value="DIGUANYLATE CYCLASE DGCE-RELATED"/>
    <property type="match status" value="1"/>
</dbReference>
<keyword evidence="1" id="KW-0812">Transmembrane</keyword>
<dbReference type="InterPro" id="IPR013656">
    <property type="entry name" value="PAS_4"/>
</dbReference>
<comment type="caution">
    <text evidence="6">The sequence shown here is derived from an EMBL/GenBank/DDBJ whole genome shotgun (WGS) entry which is preliminary data.</text>
</comment>
<dbReference type="PANTHER" id="PTHR44757">
    <property type="entry name" value="DIGUANYLATE CYCLASE DGCP"/>
    <property type="match status" value="1"/>
</dbReference>
<dbReference type="Pfam" id="PF00563">
    <property type="entry name" value="EAL"/>
    <property type="match status" value="1"/>
</dbReference>
<protein>
    <submittedName>
        <fullName evidence="6">PAS domain S-box-containing protein/diguanylate cyclase (GGDEF)-like protein</fullName>
    </submittedName>
</protein>
<feature type="transmembrane region" description="Helical" evidence="1">
    <location>
        <begin position="279"/>
        <end position="299"/>
    </location>
</feature>
<dbReference type="SUPFAM" id="SSF141868">
    <property type="entry name" value="EAL domain-like"/>
    <property type="match status" value="1"/>
</dbReference>
<dbReference type="NCBIfam" id="TIGR00254">
    <property type="entry name" value="GGDEF"/>
    <property type="match status" value="1"/>
</dbReference>
<proteinExistence type="predicted"/>
<dbReference type="NCBIfam" id="TIGR00229">
    <property type="entry name" value="sensory_box"/>
    <property type="match status" value="2"/>
</dbReference>
<dbReference type="InterPro" id="IPR000160">
    <property type="entry name" value="GGDEF_dom"/>
</dbReference>
<evidence type="ECO:0000259" key="3">
    <source>
        <dbReference type="PROSITE" id="PS50113"/>
    </source>
</evidence>
<dbReference type="Gene3D" id="3.20.20.450">
    <property type="entry name" value="EAL domain"/>
    <property type="match status" value="1"/>
</dbReference>
<feature type="transmembrane region" description="Helical" evidence="1">
    <location>
        <begin position="241"/>
        <end position="258"/>
    </location>
</feature>
<dbReference type="EMBL" id="PTJD01000008">
    <property type="protein sequence ID" value="PPK94263.1"/>
    <property type="molecule type" value="Genomic_DNA"/>
</dbReference>
<sequence>MRETPGNATPSRGLLLVLLAALVFAALLLALPDDSAAAVVGSSAGLVAAAGTFAALAVQRARREGPRRAAGRRRWGWLLLAASGLAFAAGQCAWAVQQLTDATVSFPSWAEALFLAQFPLTAAGVLCLAAGSMPVTSGARTVLDALLTVTALLLLSWDLALEPAYRSQAGAGIAALAVAVAYPLAHVAVLSLIAAVAAHSGRFGRELGFLGAGMAVSAVTYTAFGWLVYGGAYSSGALVDVGWVLAFGLMALAARGTVPAGDALSAGRTSPRAAWRAPAVVPLSLVALSMLVSMVELHLSSRIDVLQVWLGVAVVGLLLARQGLSLRENAALTRRLEQRVAERTAELLASRRRYQSVLDSVHEVIVQADAHGRVLFLSRAWEHLTGRPLDEPVGRPLATLAHPEDAAVLEGAAARALRTGAPAQARVRVVDSAGSTRWTEASLHPAREARGAEAALSGTLRDVTDRIRAEDALRESEERCRLLLESTGEGIFGLDLAGRCTFLNAAAATMIGRPPEEVLGVPLHSLVHHTRADGTPHPEEECPVLPEARAGRGCHLAEELFWRSDGTSFPVEINARPVLKHGDVSAVVVTFTDVTGRRAAEDEVRRRALHDPLTDLPNRTLLADRLEQALAGTRRSRTPTALMVLDLDGFKDVNDRHGHPTGDELLREVAARLTAPGLLRAQDTVARLGGDEFAVVLPALGGAEDAQHVAAKVLAAITEPVRVATGLLRVGCSLGIAVAPDDAADPQSLLQRADVAMYLAKARGGGAARYHAEHDRARLHRLELADELREAIGEGRLDLHYQPIVDLRSGRTAHLEALCRWHSPERGSVPAQTFVDVAEEAGLMGALTAYVLGEAHRQSQAWRSAGLEVTVAVNLSASTLHEPDLLRLAHDWCTSDPPAGPLEIEVTESAVMAHPALAVEQLQRLADLGVRVSIDDFGTGYSSLAHLRDMPVHAVKIDRSFLAGARGGAREESIVESIIQLGHTLDLTVIAEGVETAETARRLSELGCDKAQGWHFGHPEPAARLTARLLEEDVVVPDGHGVR</sequence>
<dbReference type="InterPro" id="IPR052155">
    <property type="entry name" value="Biofilm_reg_signaling"/>
</dbReference>
<dbReference type="InterPro" id="IPR001633">
    <property type="entry name" value="EAL_dom"/>
</dbReference>
<dbReference type="Pfam" id="PF08448">
    <property type="entry name" value="PAS_4"/>
    <property type="match status" value="1"/>
</dbReference>
<feature type="transmembrane region" description="Helical" evidence="1">
    <location>
        <begin position="37"/>
        <end position="56"/>
    </location>
</feature>
<dbReference type="CDD" id="cd01948">
    <property type="entry name" value="EAL"/>
    <property type="match status" value="1"/>
</dbReference>
<dbReference type="PROSITE" id="PS50113">
    <property type="entry name" value="PAC"/>
    <property type="match status" value="2"/>
</dbReference>
<dbReference type="InterPro" id="IPR029787">
    <property type="entry name" value="Nucleotide_cyclase"/>
</dbReference>
<dbReference type="PROSITE" id="PS50887">
    <property type="entry name" value="GGDEF"/>
    <property type="match status" value="1"/>
</dbReference>
<dbReference type="CDD" id="cd00130">
    <property type="entry name" value="PAS"/>
    <property type="match status" value="2"/>
</dbReference>
<feature type="domain" description="EAL" evidence="4">
    <location>
        <begin position="781"/>
        <end position="1033"/>
    </location>
</feature>
<dbReference type="SUPFAM" id="SSF55785">
    <property type="entry name" value="PYP-like sensor domain (PAS domain)"/>
    <property type="match status" value="2"/>
</dbReference>
<feature type="domain" description="PAS" evidence="2">
    <location>
        <begin position="476"/>
        <end position="528"/>
    </location>
</feature>
<keyword evidence="7" id="KW-1185">Reference proteome</keyword>
<dbReference type="SMART" id="SM00086">
    <property type="entry name" value="PAC"/>
    <property type="match status" value="2"/>
</dbReference>
<feature type="transmembrane region" description="Helical" evidence="1">
    <location>
        <begin position="209"/>
        <end position="229"/>
    </location>
</feature>
<evidence type="ECO:0000256" key="1">
    <source>
        <dbReference type="SAM" id="Phobius"/>
    </source>
</evidence>
<feature type="domain" description="PAS" evidence="2">
    <location>
        <begin position="350"/>
        <end position="420"/>
    </location>
</feature>
<keyword evidence="1" id="KW-0472">Membrane</keyword>
<organism evidence="6 7">
    <name type="scientific">Kineococcus xinjiangensis</name>
    <dbReference type="NCBI Taxonomy" id="512762"/>
    <lineage>
        <taxon>Bacteria</taxon>
        <taxon>Bacillati</taxon>
        <taxon>Actinomycetota</taxon>
        <taxon>Actinomycetes</taxon>
        <taxon>Kineosporiales</taxon>
        <taxon>Kineosporiaceae</taxon>
        <taxon>Kineococcus</taxon>
    </lineage>
</organism>
<evidence type="ECO:0000313" key="6">
    <source>
        <dbReference type="EMBL" id="PPK94263.1"/>
    </source>
</evidence>
<dbReference type="InterPro" id="IPR043128">
    <property type="entry name" value="Rev_trsase/Diguanyl_cyclase"/>
</dbReference>
<dbReference type="SMART" id="SM00091">
    <property type="entry name" value="PAS"/>
    <property type="match status" value="2"/>
</dbReference>
<feature type="transmembrane region" description="Helical" evidence="1">
    <location>
        <begin position="77"/>
        <end position="96"/>
    </location>
</feature>
<feature type="domain" description="GGDEF" evidence="5">
    <location>
        <begin position="638"/>
        <end position="773"/>
    </location>
</feature>
<evidence type="ECO:0000259" key="5">
    <source>
        <dbReference type="PROSITE" id="PS50887"/>
    </source>
</evidence>
<dbReference type="InterPro" id="IPR035965">
    <property type="entry name" value="PAS-like_dom_sf"/>
</dbReference>
<feature type="transmembrane region" description="Helical" evidence="1">
    <location>
        <begin position="173"/>
        <end position="197"/>
    </location>
</feature>
<dbReference type="RefSeq" id="WP_104433194.1">
    <property type="nucleotide sequence ID" value="NZ_PTJD01000008.1"/>
</dbReference>
<accession>A0A2S6IJ63</accession>
<dbReference type="SUPFAM" id="SSF55073">
    <property type="entry name" value="Nucleotide cyclase"/>
    <property type="match status" value="1"/>
</dbReference>
<dbReference type="Gene3D" id="3.30.450.20">
    <property type="entry name" value="PAS domain"/>
    <property type="match status" value="2"/>
</dbReference>
<dbReference type="Pfam" id="PF00990">
    <property type="entry name" value="GGDEF"/>
    <property type="match status" value="1"/>
</dbReference>
<dbReference type="GO" id="GO:0006355">
    <property type="term" value="P:regulation of DNA-templated transcription"/>
    <property type="evidence" value="ECO:0007669"/>
    <property type="project" value="InterPro"/>
</dbReference>
<feature type="transmembrane region" description="Helical" evidence="1">
    <location>
        <begin position="305"/>
        <end position="324"/>
    </location>
</feature>
<evidence type="ECO:0000313" key="7">
    <source>
        <dbReference type="Proteomes" id="UP000239485"/>
    </source>
</evidence>
<dbReference type="InterPro" id="IPR001610">
    <property type="entry name" value="PAC"/>
</dbReference>
<name>A0A2S6IJ63_9ACTN</name>
<keyword evidence="1" id="KW-1133">Transmembrane helix</keyword>
<dbReference type="AlphaFoldDB" id="A0A2S6IJ63"/>
<dbReference type="PROSITE" id="PS50112">
    <property type="entry name" value="PAS"/>
    <property type="match status" value="2"/>
</dbReference>
<reference evidence="6 7" key="1">
    <citation type="submission" date="2018-02" db="EMBL/GenBank/DDBJ databases">
        <title>Genomic Encyclopedia of Archaeal and Bacterial Type Strains, Phase II (KMG-II): from individual species to whole genera.</title>
        <authorList>
            <person name="Goeker M."/>
        </authorList>
    </citation>
    <scope>NUCLEOTIDE SEQUENCE [LARGE SCALE GENOMIC DNA]</scope>
    <source>
        <strain evidence="6 7">DSM 22857</strain>
    </source>
</reference>
<evidence type="ECO:0000259" key="2">
    <source>
        <dbReference type="PROSITE" id="PS50112"/>
    </source>
</evidence>
<dbReference type="InterPro" id="IPR000014">
    <property type="entry name" value="PAS"/>
</dbReference>